<name>A0AA95NAC4_9BURK</name>
<dbReference type="AlphaFoldDB" id="A0AA95NAC4"/>
<reference evidence="1" key="1">
    <citation type="submission" date="2023-01" db="EMBL/GenBank/DDBJ databases">
        <title>Whole genome sequence of Paucibacter sp. S2-9 isolated from pond sediment.</title>
        <authorList>
            <person name="Jung J.Y."/>
        </authorList>
    </citation>
    <scope>NUCLEOTIDE SEQUENCE</scope>
    <source>
        <strain evidence="1">S2-9</strain>
    </source>
</reference>
<dbReference type="KEGG" id="pais:PFX98_22245"/>
<organism evidence="1 2">
    <name type="scientific">Paucibacter sediminis</name>
    <dbReference type="NCBI Taxonomy" id="3019553"/>
    <lineage>
        <taxon>Bacteria</taxon>
        <taxon>Pseudomonadati</taxon>
        <taxon>Pseudomonadota</taxon>
        <taxon>Betaproteobacteria</taxon>
        <taxon>Burkholderiales</taxon>
        <taxon>Sphaerotilaceae</taxon>
        <taxon>Roseateles</taxon>
    </lineage>
</organism>
<evidence type="ECO:0000313" key="1">
    <source>
        <dbReference type="EMBL" id="WIT11580.1"/>
    </source>
</evidence>
<gene>
    <name evidence="1" type="ORF">PFX98_22245</name>
</gene>
<sequence>MRNPTLTRVTLNTVEHCRIAAKQFVLAYRLGSQRVIGKLDGALANTAVSPRITGLTGWVAKGVEQVAERSTQAIDFGAHTAAAQVSKAAKLVKGVDNEMLANGLQTASRLSLPTALALLAVAGKAAAGADSLVKAVQPTKKLAKRAVRPTRPAVKAAVKRAARKPAVKAVKAMKPVVAAKAKPVRVAAKKVAVTTEPAAA</sequence>
<proteinExistence type="predicted"/>
<dbReference type="RefSeq" id="WP_285232665.1">
    <property type="nucleotide sequence ID" value="NZ_CP116346.1"/>
</dbReference>
<dbReference type="EMBL" id="CP116346">
    <property type="protein sequence ID" value="WIT11580.1"/>
    <property type="molecule type" value="Genomic_DNA"/>
</dbReference>
<evidence type="ECO:0000313" key="2">
    <source>
        <dbReference type="Proteomes" id="UP001177769"/>
    </source>
</evidence>
<dbReference type="Proteomes" id="UP001177769">
    <property type="component" value="Chromosome"/>
</dbReference>
<keyword evidence="2" id="KW-1185">Reference proteome</keyword>
<accession>A0AA95NAC4</accession>
<protein>
    <submittedName>
        <fullName evidence="1">Uncharacterized protein</fullName>
    </submittedName>
</protein>